<feature type="domain" description="Polymerase beta nucleotidyltransferase" evidence="1">
    <location>
        <begin position="38"/>
        <end position="117"/>
    </location>
</feature>
<dbReference type="NCBIfam" id="TIGR01987">
    <property type="entry name" value="HI0074"/>
    <property type="match status" value="1"/>
</dbReference>
<dbReference type="AlphaFoldDB" id="A0A1H2UCQ1"/>
<dbReference type="InterPro" id="IPR041633">
    <property type="entry name" value="Polbeta"/>
</dbReference>
<dbReference type="InterPro" id="IPR010235">
    <property type="entry name" value="HepT"/>
</dbReference>
<protein>
    <submittedName>
        <fullName evidence="2">Nucleotidyltransferase substrate binding protein, HI0074 family</fullName>
    </submittedName>
</protein>
<dbReference type="Gene3D" id="3.30.460.10">
    <property type="entry name" value="Beta Polymerase, domain 2"/>
    <property type="match status" value="1"/>
</dbReference>
<evidence type="ECO:0000313" key="2">
    <source>
        <dbReference type="EMBL" id="SDW53906.1"/>
    </source>
</evidence>
<organism evidence="2 3">
    <name type="scientific">Acidaminococcus fermentans</name>
    <dbReference type="NCBI Taxonomy" id="905"/>
    <lineage>
        <taxon>Bacteria</taxon>
        <taxon>Bacillati</taxon>
        <taxon>Bacillota</taxon>
        <taxon>Negativicutes</taxon>
        <taxon>Acidaminococcales</taxon>
        <taxon>Acidaminococcaceae</taxon>
        <taxon>Acidaminococcus</taxon>
    </lineage>
</organism>
<dbReference type="PANTHER" id="PTHR43449">
    <property type="entry name" value="NUCLEOTIDYLTRANSFERASE"/>
    <property type="match status" value="1"/>
</dbReference>
<proteinExistence type="predicted"/>
<dbReference type="SUPFAM" id="SSF81593">
    <property type="entry name" value="Nucleotidyltransferase substrate binding subunit/domain"/>
    <property type="match status" value="1"/>
</dbReference>
<name>A0A1H2UCQ1_ACIFE</name>
<accession>A0A1H2UCQ1</accession>
<reference evidence="2 3" key="1">
    <citation type="submission" date="2016-10" db="EMBL/GenBank/DDBJ databases">
        <authorList>
            <person name="Varghese N."/>
            <person name="Submissions S."/>
        </authorList>
    </citation>
    <scope>NUCLEOTIDE SEQUENCE [LARGE SCALE GENOMIC DNA]</scope>
    <source>
        <strain evidence="2 3">WCC6</strain>
    </source>
</reference>
<dbReference type="InterPro" id="IPR043519">
    <property type="entry name" value="NT_sf"/>
</dbReference>
<dbReference type="EMBL" id="FNOP01000002">
    <property type="protein sequence ID" value="SDW53906.1"/>
    <property type="molecule type" value="Genomic_DNA"/>
</dbReference>
<gene>
    <name evidence="2" type="ORF">SAMN05216495_102174</name>
</gene>
<dbReference type="RefSeq" id="WP_074704522.1">
    <property type="nucleotide sequence ID" value="NZ_CALAKB010000007.1"/>
</dbReference>
<keyword evidence="2" id="KW-0808">Transferase</keyword>
<dbReference type="GO" id="GO:0016740">
    <property type="term" value="F:transferase activity"/>
    <property type="evidence" value="ECO:0007669"/>
    <property type="project" value="UniProtKB-KW"/>
</dbReference>
<dbReference type="CDD" id="cd05403">
    <property type="entry name" value="NT_KNTase_like"/>
    <property type="match status" value="1"/>
</dbReference>
<dbReference type="Pfam" id="PF08780">
    <property type="entry name" value="NTase_sub_bind"/>
    <property type="match status" value="1"/>
</dbReference>
<dbReference type="Gene3D" id="1.20.120.330">
    <property type="entry name" value="Nucleotidyltransferases domain 2"/>
    <property type="match status" value="1"/>
</dbReference>
<dbReference type="Proteomes" id="UP000182379">
    <property type="component" value="Unassembled WGS sequence"/>
</dbReference>
<dbReference type="PANTHER" id="PTHR43449:SF1">
    <property type="entry name" value="POLYMERASE BETA NUCLEOTIDYLTRANSFERASE DOMAIN-CONTAINING PROTEIN"/>
    <property type="match status" value="1"/>
</dbReference>
<evidence type="ECO:0000259" key="1">
    <source>
        <dbReference type="Pfam" id="PF18765"/>
    </source>
</evidence>
<dbReference type="SUPFAM" id="SSF81301">
    <property type="entry name" value="Nucleotidyltransferase"/>
    <property type="match status" value="1"/>
</dbReference>
<dbReference type="Pfam" id="PF18765">
    <property type="entry name" value="Polbeta"/>
    <property type="match status" value="1"/>
</dbReference>
<evidence type="ECO:0000313" key="3">
    <source>
        <dbReference type="Proteomes" id="UP000182379"/>
    </source>
</evidence>
<comment type="caution">
    <text evidence="2">The sequence shown here is derived from an EMBL/GenBank/DDBJ whole genome shotgun (WGS) entry which is preliminary data.</text>
</comment>
<sequence>MQKPLGAKKNREAHDSRLHGMTLEQWKILYRIFSRFQNELLWVKLFGSRARGDYKETSDVDLAIASKEDIRTPMQAALDESQLPYTFDLIDYTNQSNKKLQESIDREGIVLWKTNQEGSPIMAKEQITLKWEEYHKALGRLKIALQKEPDADGIYLDATIQRFEFTFELGWKLLKTILDFEGVEVASPRSAIREAWKMHLIRDAEKWLDMQQKRNLTAHIYNESTAKEIYGLIKNEYIGLLEALDQEMEGKEL</sequence>